<protein>
    <submittedName>
        <fullName evidence="1">Uncharacterized protein</fullName>
    </submittedName>
</protein>
<dbReference type="Proteomes" id="UP000663844">
    <property type="component" value="Unassembled WGS sequence"/>
</dbReference>
<reference evidence="1" key="1">
    <citation type="submission" date="2021-02" db="EMBL/GenBank/DDBJ databases">
        <authorList>
            <person name="Nowell W R."/>
        </authorList>
    </citation>
    <scope>NUCLEOTIDE SEQUENCE</scope>
</reference>
<accession>A0A820G7D1</accession>
<gene>
    <name evidence="1" type="ORF">OXD698_LOCUS44576</name>
</gene>
<name>A0A820G7D1_9BILA</name>
<evidence type="ECO:0000313" key="2">
    <source>
        <dbReference type="Proteomes" id="UP000663844"/>
    </source>
</evidence>
<dbReference type="EMBL" id="CAJOAZ010013822">
    <property type="protein sequence ID" value="CAF4272212.1"/>
    <property type="molecule type" value="Genomic_DNA"/>
</dbReference>
<sequence length="172" mass="20011">QNQIFNSLQHILPLQQLTTLLINDPKCNLEKVIELLRYLPKLSSLTIQHILIHENDIVCIQQSEVYQLISTRNNIKNLIINAKCGFEEIKLFVNLCPQLQRLMINTFTNCTESILRFLLLKNNTGHLSSLCLKNVSEDEIENLNAFIVSGKLVDNYSWKIVNVVLNDMYLWW</sequence>
<dbReference type="AlphaFoldDB" id="A0A820G7D1"/>
<proteinExistence type="predicted"/>
<evidence type="ECO:0000313" key="1">
    <source>
        <dbReference type="EMBL" id="CAF4272212.1"/>
    </source>
</evidence>
<comment type="caution">
    <text evidence="1">The sequence shown here is derived from an EMBL/GenBank/DDBJ whole genome shotgun (WGS) entry which is preliminary data.</text>
</comment>
<feature type="non-terminal residue" evidence="1">
    <location>
        <position position="1"/>
    </location>
</feature>
<organism evidence="1 2">
    <name type="scientific">Adineta steineri</name>
    <dbReference type="NCBI Taxonomy" id="433720"/>
    <lineage>
        <taxon>Eukaryota</taxon>
        <taxon>Metazoa</taxon>
        <taxon>Spiralia</taxon>
        <taxon>Gnathifera</taxon>
        <taxon>Rotifera</taxon>
        <taxon>Eurotatoria</taxon>
        <taxon>Bdelloidea</taxon>
        <taxon>Adinetida</taxon>
        <taxon>Adinetidae</taxon>
        <taxon>Adineta</taxon>
    </lineage>
</organism>